<comment type="caution">
    <text evidence="1">The sequence shown here is derived from an EMBL/GenBank/DDBJ whole genome shotgun (WGS) entry which is preliminary data.</text>
</comment>
<reference evidence="1 2" key="1">
    <citation type="submission" date="2017-09" db="EMBL/GenBank/DDBJ databases">
        <title>Genomics of the genus Arcobacter.</title>
        <authorList>
            <person name="Perez-Cataluna A."/>
            <person name="Figueras M.J."/>
            <person name="Salas-Masso N."/>
        </authorList>
    </citation>
    <scope>NUCLEOTIDE SEQUENCE [LARGE SCALE GENOMIC DNA]</scope>
    <source>
        <strain evidence="1 2">F156-34</strain>
    </source>
</reference>
<dbReference type="EMBL" id="NXIE01000004">
    <property type="protein sequence ID" value="RXK12322.1"/>
    <property type="molecule type" value="Genomic_DNA"/>
</dbReference>
<organism evidence="1 2">
    <name type="scientific">Halarcobacter mediterraneus</name>
    <dbReference type="NCBI Taxonomy" id="2023153"/>
    <lineage>
        <taxon>Bacteria</taxon>
        <taxon>Pseudomonadati</taxon>
        <taxon>Campylobacterota</taxon>
        <taxon>Epsilonproteobacteria</taxon>
        <taxon>Campylobacterales</taxon>
        <taxon>Arcobacteraceae</taxon>
        <taxon>Halarcobacter</taxon>
    </lineage>
</organism>
<dbReference type="AlphaFoldDB" id="A0A4Q1AWD7"/>
<dbReference type="OrthoDB" id="5348849at2"/>
<dbReference type="RefSeq" id="WP_129062191.1">
    <property type="nucleotide sequence ID" value="NZ_NXIE01000004.1"/>
</dbReference>
<name>A0A4Q1AWD7_9BACT</name>
<proteinExistence type="predicted"/>
<sequence>MSSINDLVNDFNIGFFNTNTNHKNSINFNISENPKFSDFKDTLEVMSTEAYTPAPSKYVQLDGYTLDKNNNQVPTKITLKGAYAQDSFLDKYGNWDVKAENEAYKERELEYKKEVINEWLESRSYDLQNKAELMKALLEKVE</sequence>
<evidence type="ECO:0000313" key="2">
    <source>
        <dbReference type="Proteomes" id="UP000289718"/>
    </source>
</evidence>
<protein>
    <submittedName>
        <fullName evidence="1">Uncharacterized protein</fullName>
    </submittedName>
</protein>
<keyword evidence="2" id="KW-1185">Reference proteome</keyword>
<dbReference type="Proteomes" id="UP000289718">
    <property type="component" value="Unassembled WGS sequence"/>
</dbReference>
<evidence type="ECO:0000313" key="1">
    <source>
        <dbReference type="EMBL" id="RXK12322.1"/>
    </source>
</evidence>
<gene>
    <name evidence="1" type="ORF">CP965_11210</name>
</gene>
<accession>A0A4Q1AWD7</accession>